<keyword evidence="2" id="KW-1185">Reference proteome</keyword>
<dbReference type="HOGENOM" id="CLU_3397312_0_0_6"/>
<sequence>MIKMPFEKIQTAFKIKRIRSGNNRPCLRLEV</sequence>
<organism evidence="1 2">
    <name type="scientific">Mannheimia succiniciproducens (strain KCTC 0769BP / MBEL55E)</name>
    <dbReference type="NCBI Taxonomy" id="221988"/>
    <lineage>
        <taxon>Bacteria</taxon>
        <taxon>Pseudomonadati</taxon>
        <taxon>Pseudomonadota</taxon>
        <taxon>Gammaproteobacteria</taxon>
        <taxon>Pasteurellales</taxon>
        <taxon>Pasteurellaceae</taxon>
        <taxon>Basfia</taxon>
    </lineage>
</organism>
<name>Q65SG8_MANSM</name>
<reference evidence="1 2" key="1">
    <citation type="journal article" date="2004" name="Nat. Biotechnol.">
        <title>The genome sequence of the capnophilic rumen bacterium Mannheimia succiniciproducens.</title>
        <authorList>
            <person name="Hong S.H."/>
            <person name="Kim J.S."/>
            <person name="Lee S.Y."/>
            <person name="In Y.H."/>
            <person name="Choi S.S."/>
            <person name="Rih J.-K."/>
            <person name="Kim C.H."/>
            <person name="Jeong H."/>
            <person name="Hur C.G."/>
            <person name="Kim J.J."/>
        </authorList>
    </citation>
    <scope>NUCLEOTIDE SEQUENCE [LARGE SCALE GENOMIC DNA]</scope>
    <source>
        <strain evidence="2">KCTC 0769BP / MBEL55E</strain>
    </source>
</reference>
<dbReference type="AlphaFoldDB" id="Q65SG8"/>
<dbReference type="Proteomes" id="UP000000607">
    <property type="component" value="Chromosome"/>
</dbReference>
<evidence type="ECO:0000313" key="1">
    <source>
        <dbReference type="EMBL" id="AAU38092.1"/>
    </source>
</evidence>
<gene>
    <name evidence="1" type="ordered locus">MS1485</name>
</gene>
<evidence type="ECO:0000313" key="2">
    <source>
        <dbReference type="Proteomes" id="UP000000607"/>
    </source>
</evidence>
<dbReference type="KEGG" id="msu:MS1485"/>
<dbReference type="EMBL" id="AE016827">
    <property type="protein sequence ID" value="AAU38092.1"/>
    <property type="molecule type" value="Genomic_DNA"/>
</dbReference>
<protein>
    <submittedName>
        <fullName evidence="1">Uncharacterized protein</fullName>
    </submittedName>
</protein>
<dbReference type="STRING" id="221988.MS1485"/>
<proteinExistence type="predicted"/>
<accession>Q65SG8</accession>